<proteinExistence type="predicted"/>
<gene>
    <name evidence="2" type="ORF">B0J15DRAFT_405332</name>
</gene>
<organism evidence="2 3">
    <name type="scientific">Fusarium solani</name>
    <name type="common">Filamentous fungus</name>
    <dbReference type="NCBI Taxonomy" id="169388"/>
    <lineage>
        <taxon>Eukaryota</taxon>
        <taxon>Fungi</taxon>
        <taxon>Dikarya</taxon>
        <taxon>Ascomycota</taxon>
        <taxon>Pezizomycotina</taxon>
        <taxon>Sordariomycetes</taxon>
        <taxon>Hypocreomycetidae</taxon>
        <taxon>Hypocreales</taxon>
        <taxon>Nectriaceae</taxon>
        <taxon>Fusarium</taxon>
        <taxon>Fusarium solani species complex</taxon>
    </lineage>
</organism>
<evidence type="ECO:0000313" key="3">
    <source>
        <dbReference type="Proteomes" id="UP000736672"/>
    </source>
</evidence>
<feature type="compositionally biased region" description="Low complexity" evidence="1">
    <location>
        <begin position="656"/>
        <end position="694"/>
    </location>
</feature>
<keyword evidence="3" id="KW-1185">Reference proteome</keyword>
<protein>
    <submittedName>
        <fullName evidence="2">Uncharacterized protein</fullName>
    </submittedName>
</protein>
<feature type="compositionally biased region" description="Low complexity" evidence="1">
    <location>
        <begin position="545"/>
        <end position="567"/>
    </location>
</feature>
<accession>A0A9P9GJK4</accession>
<dbReference type="EMBL" id="JAGTJS010000020">
    <property type="protein sequence ID" value="KAH7240640.1"/>
    <property type="molecule type" value="Genomic_DNA"/>
</dbReference>
<evidence type="ECO:0000256" key="1">
    <source>
        <dbReference type="SAM" id="MobiDB-lite"/>
    </source>
</evidence>
<reference evidence="2" key="1">
    <citation type="journal article" date="2021" name="Nat. Commun.">
        <title>Genetic determinants of endophytism in the Arabidopsis root mycobiome.</title>
        <authorList>
            <person name="Mesny F."/>
            <person name="Miyauchi S."/>
            <person name="Thiergart T."/>
            <person name="Pickel B."/>
            <person name="Atanasova L."/>
            <person name="Karlsson M."/>
            <person name="Huettel B."/>
            <person name="Barry K.W."/>
            <person name="Haridas S."/>
            <person name="Chen C."/>
            <person name="Bauer D."/>
            <person name="Andreopoulos W."/>
            <person name="Pangilinan J."/>
            <person name="LaButti K."/>
            <person name="Riley R."/>
            <person name="Lipzen A."/>
            <person name="Clum A."/>
            <person name="Drula E."/>
            <person name="Henrissat B."/>
            <person name="Kohler A."/>
            <person name="Grigoriev I.V."/>
            <person name="Martin F.M."/>
            <person name="Hacquard S."/>
        </authorList>
    </citation>
    <scope>NUCLEOTIDE SEQUENCE</scope>
    <source>
        <strain evidence="2">FSSC 5 MPI-SDFR-AT-0091</strain>
    </source>
</reference>
<dbReference type="OrthoDB" id="5400409at2759"/>
<name>A0A9P9GJK4_FUSSL</name>
<feature type="region of interest" description="Disordered" evidence="1">
    <location>
        <begin position="502"/>
        <end position="695"/>
    </location>
</feature>
<feature type="compositionally biased region" description="Polar residues" evidence="1">
    <location>
        <begin position="568"/>
        <end position="598"/>
    </location>
</feature>
<comment type="caution">
    <text evidence="2">The sequence shown here is derived from an EMBL/GenBank/DDBJ whole genome shotgun (WGS) entry which is preliminary data.</text>
</comment>
<feature type="compositionally biased region" description="Polar residues" evidence="1">
    <location>
        <begin position="502"/>
        <end position="532"/>
    </location>
</feature>
<dbReference type="Proteomes" id="UP000736672">
    <property type="component" value="Unassembled WGS sequence"/>
</dbReference>
<dbReference type="AlphaFoldDB" id="A0A9P9GJK4"/>
<sequence>MAGPLQVGDLVSLGRLAWEIYDAGWSEDRNATKQYLEFWRDVRGLAENLDILSSVITQADNSLQRERQSVKTRVRWDRRSLIEIVGDYDGTLRECRELLDSNTRYRGGSGPLRNLEWNILVQPTADRLRQRIILHNSKVLHILKPFEIDLLYRVRQDIEYMHADIAYRLDGIHHDIKRLMGVLIPDLDEALRLREQHTTVLLEVPMNLAEQFRFAALTGHSEYRTESDFDLSELSDAFIMNFRGSTVNFQAGMLVTDRVPPIDQYINLLKCIWLFRRIQGSQALQEADRDISHWPSYARQLEDDLSFECSRFGRELVKPELSTAILRREMFIIWPEKDPTPLVDVVTQDEMMQELLEVPLRGAHPNVEKKAKLLRRLGADGRRFRIIMSGSEQTASGRPRQQTEVIDFDITSAVVNPQYAMPDLPTGPGIPQELLIRRDERLARMTFMDMSDILKFQQAITGYKVWSTSTYHGVVVAFVIGDKKLIEKATIQLWVPKETEGSLVTNSDAAASTTRSPNGSRQNSIATFSSAVPQRPGRGSIASISTTLTGSNSPPSNNGNGFSVSSPTIMSGSSPLNGGNGTSSGRFSSLSTIHQRQATGPDAFGLPRQTSPGPIRSSPPEWQSPFGGAPPRQIPRKPVGQSPSPRRSNTLIGTPSNSTNGTNGTNNRRSFSVSSGISSNSNSSNSDGRSISISTGANTTGVLLRRRPPKPMLVLFTQSFETGKLSFVTVQIDEDTNLNPERCNCRKSGKDGAACALAPIEKRKGDANLAARRYEPSPSDGEMDWNMARLALNNPVAASDDVNWPNLKRLSIQFPNFTAREKFVGTPNKCRCKIKKQGELQKCIQEGHRGQWGQVQEFHRRDVNKFHKEKNEGRQHVVYGGMS</sequence>
<evidence type="ECO:0000313" key="2">
    <source>
        <dbReference type="EMBL" id="KAH7240640.1"/>
    </source>
</evidence>
<feature type="compositionally biased region" description="Polar residues" evidence="1">
    <location>
        <begin position="641"/>
        <end position="655"/>
    </location>
</feature>